<dbReference type="AlphaFoldDB" id="A0A1F5FI87"/>
<evidence type="ECO:0000256" key="5">
    <source>
        <dbReference type="ARBA" id="ARBA00023458"/>
    </source>
</evidence>
<dbReference type="GO" id="GO:0005524">
    <property type="term" value="F:ATP binding"/>
    <property type="evidence" value="ECO:0007669"/>
    <property type="project" value="UniProtKB-KW"/>
</dbReference>
<keyword evidence="2 6" id="KW-0547">Nucleotide-binding</keyword>
<dbReference type="SUPFAM" id="SSF53067">
    <property type="entry name" value="Actin-like ATPase domain"/>
    <property type="match status" value="2"/>
</dbReference>
<feature type="binding site" evidence="6">
    <location>
        <begin position="168"/>
        <end position="170"/>
    </location>
    <ligand>
        <name>ATP</name>
        <dbReference type="ChEBI" id="CHEBI:30616"/>
    </ligand>
</feature>
<feature type="binding site" evidence="6">
    <location>
        <begin position="301"/>
        <end position="304"/>
    </location>
    <ligand>
        <name>ATP</name>
        <dbReference type="ChEBI" id="CHEBI:30616"/>
    </ligand>
</feature>
<dbReference type="EMBL" id="MFAM01000023">
    <property type="protein sequence ID" value="OGD79359.1"/>
    <property type="molecule type" value="Genomic_DNA"/>
</dbReference>
<protein>
    <recommendedName>
        <fullName evidence="6">Cell shape-determining protein MreB</fullName>
    </recommendedName>
</protein>
<dbReference type="Gene3D" id="3.30.420.40">
    <property type="match status" value="3"/>
</dbReference>
<keyword evidence="4 6" id="KW-0133">Cell shape</keyword>
<organism evidence="7 8">
    <name type="scientific">Candidatus Collierbacteria bacterium RIFOXYB1_FULL_49_13</name>
    <dbReference type="NCBI Taxonomy" id="1817728"/>
    <lineage>
        <taxon>Bacteria</taxon>
        <taxon>Candidatus Collieribacteriota</taxon>
    </lineage>
</organism>
<dbReference type="CDD" id="cd10225">
    <property type="entry name" value="ASKHA_NBD_MreB-like"/>
    <property type="match status" value="1"/>
</dbReference>
<dbReference type="PANTHER" id="PTHR42749">
    <property type="entry name" value="CELL SHAPE-DETERMINING PROTEIN MREB"/>
    <property type="match status" value="1"/>
</dbReference>
<proteinExistence type="inferred from homology"/>
<dbReference type="GO" id="GO:0000902">
    <property type="term" value="P:cell morphogenesis"/>
    <property type="evidence" value="ECO:0007669"/>
    <property type="project" value="InterPro"/>
</dbReference>
<feature type="binding site" evidence="6">
    <location>
        <begin position="19"/>
        <end position="21"/>
    </location>
    <ligand>
        <name>ATP</name>
        <dbReference type="ChEBI" id="CHEBI:30616"/>
    </ligand>
</feature>
<dbReference type="GO" id="GO:0005737">
    <property type="term" value="C:cytoplasm"/>
    <property type="evidence" value="ECO:0007669"/>
    <property type="project" value="UniProtKB-SubCell"/>
</dbReference>
<dbReference type="GO" id="GO:0008360">
    <property type="term" value="P:regulation of cell shape"/>
    <property type="evidence" value="ECO:0007669"/>
    <property type="project" value="UniProtKB-UniRule"/>
</dbReference>
<reference evidence="7 8" key="1">
    <citation type="journal article" date="2016" name="Nat. Commun.">
        <title>Thousands of microbial genomes shed light on interconnected biogeochemical processes in an aquifer system.</title>
        <authorList>
            <person name="Anantharaman K."/>
            <person name="Brown C.T."/>
            <person name="Hug L.A."/>
            <person name="Sharon I."/>
            <person name="Castelle C.J."/>
            <person name="Probst A.J."/>
            <person name="Thomas B.C."/>
            <person name="Singh A."/>
            <person name="Wilkins M.J."/>
            <person name="Karaoz U."/>
            <person name="Brodie E.L."/>
            <person name="Williams K.H."/>
            <person name="Hubbard S.S."/>
            <person name="Banfield J.F."/>
        </authorList>
    </citation>
    <scope>NUCLEOTIDE SEQUENCE [LARGE SCALE GENOMIC DNA]</scope>
</reference>
<evidence type="ECO:0000313" key="7">
    <source>
        <dbReference type="EMBL" id="OGD79359.1"/>
    </source>
</evidence>
<gene>
    <name evidence="6" type="primary">mreB</name>
    <name evidence="7" type="ORF">A2368_01290</name>
</gene>
<dbReference type="Proteomes" id="UP000176682">
    <property type="component" value="Unassembled WGS sequence"/>
</dbReference>
<comment type="subunit">
    <text evidence="6">Forms polymers.</text>
</comment>
<dbReference type="InterPro" id="IPR004753">
    <property type="entry name" value="MreB"/>
</dbReference>
<dbReference type="InterPro" id="IPR056546">
    <property type="entry name" value="MreB_MamK-like"/>
</dbReference>
<name>A0A1F5FI87_9BACT</name>
<dbReference type="NCBIfam" id="TIGR00904">
    <property type="entry name" value="mreB"/>
    <property type="match status" value="1"/>
</dbReference>
<sequence>MWNRIWGLLGQDIGIDLGTANTVVHLKNKGIIIRQPSVVARQMKSKEILAIGDEAKKMVGKNPASIEVVRPLRDGVIADYDAAEAMMSFYIREVKRLMSHWQMGLDKPRVVVGIPSGVTEVERRAVQEAALSAGANEAFLIEEPMAAAIGAGLPVSDATGQMVVDIGGGTTEIGVISLGGLVLNRSLRIAGDELTEAVINFARLKYNLLLGEASAEEVKIAIGSAYPQKCEEEGKPLTVVIRGRSLETGLPKSQKMTSVELREALAPVVRQILNEITLVMEETPPELVSDILERGMIMAGGGSLLRGMDKLVAEETGMPVWVTDKPMEAVVRGCARVLEEPSLLSRVKVVGGLRY</sequence>
<evidence type="ECO:0000256" key="6">
    <source>
        <dbReference type="HAMAP-Rule" id="MF_02207"/>
    </source>
</evidence>
<dbReference type="HAMAP" id="MF_02207">
    <property type="entry name" value="MreB"/>
    <property type="match status" value="1"/>
</dbReference>
<feature type="binding site" evidence="6">
    <location>
        <begin position="216"/>
        <end position="219"/>
    </location>
    <ligand>
        <name>ATP</name>
        <dbReference type="ChEBI" id="CHEBI:30616"/>
    </ligand>
</feature>
<dbReference type="InterPro" id="IPR043129">
    <property type="entry name" value="ATPase_NBD"/>
</dbReference>
<evidence type="ECO:0000256" key="1">
    <source>
        <dbReference type="ARBA" id="ARBA00022490"/>
    </source>
</evidence>
<comment type="subcellular location">
    <subcellularLocation>
        <location evidence="6">Cytoplasm</location>
    </subcellularLocation>
    <text evidence="6">Membrane-associated.</text>
</comment>
<comment type="similarity">
    <text evidence="5 6">Belongs to the FtsA/MreB family.</text>
</comment>
<evidence type="ECO:0000313" key="8">
    <source>
        <dbReference type="Proteomes" id="UP000176682"/>
    </source>
</evidence>
<dbReference type="Pfam" id="PF06723">
    <property type="entry name" value="MreB_Mbl"/>
    <property type="match status" value="1"/>
</dbReference>
<accession>A0A1F5FI87</accession>
<comment type="caution">
    <text evidence="7">The sequence shown here is derived from an EMBL/GenBank/DDBJ whole genome shotgun (WGS) entry which is preliminary data.</text>
</comment>
<evidence type="ECO:0000256" key="2">
    <source>
        <dbReference type="ARBA" id="ARBA00022741"/>
    </source>
</evidence>
<dbReference type="NCBIfam" id="NF010539">
    <property type="entry name" value="PRK13927.1"/>
    <property type="match status" value="1"/>
</dbReference>
<dbReference type="PANTHER" id="PTHR42749:SF1">
    <property type="entry name" value="CELL SHAPE-DETERMINING PROTEIN MREB"/>
    <property type="match status" value="1"/>
</dbReference>
<evidence type="ECO:0000256" key="3">
    <source>
        <dbReference type="ARBA" id="ARBA00022840"/>
    </source>
</evidence>
<keyword evidence="3 6" id="KW-0067">ATP-binding</keyword>
<comment type="function">
    <text evidence="6">Forms membrane-associated dynamic filaments that are essential for cell shape determination. Acts by regulating cell wall synthesis and cell elongation, and thus cell shape. A feedback loop between cell geometry and MreB localization may maintain elongated cell shape by targeting cell wall growth to regions of negative cell wall curvature.</text>
</comment>
<dbReference type="PRINTS" id="PR01652">
    <property type="entry name" value="SHAPEPROTEIN"/>
</dbReference>
<evidence type="ECO:0000256" key="4">
    <source>
        <dbReference type="ARBA" id="ARBA00022960"/>
    </source>
</evidence>
<keyword evidence="1 6" id="KW-0963">Cytoplasm</keyword>